<sequence length="217" mass="24827">MNELNELQDQAYENSLIYKEKTKKINDFKIKNHVFNVGDRVSQESSKPDGPDRSSLLKFSLMEPSSYLKPTNQISSLDPFIEIPSGESKVHIEVLSVLWGNMLPIPDGSLPLSRTPDVATLKKVEDLLVEIRLLDHGRLAYRCGSCIRYIKKDKNKAKTDKTEHEIGRVHAGDPKERDWLLRRVEIQGLKWEDFDSRVEIKGLKTLIGLEASFSCYK</sequence>
<gene>
    <name evidence="1" type="ORF">Tco_0941645</name>
</gene>
<proteinExistence type="predicted"/>
<reference evidence="1" key="2">
    <citation type="submission" date="2022-01" db="EMBL/GenBank/DDBJ databases">
        <authorList>
            <person name="Yamashiro T."/>
            <person name="Shiraishi A."/>
            <person name="Satake H."/>
            <person name="Nakayama K."/>
        </authorList>
    </citation>
    <scope>NUCLEOTIDE SEQUENCE</scope>
</reference>
<accession>A0ABQ5DRI1</accession>
<evidence type="ECO:0000313" key="2">
    <source>
        <dbReference type="Proteomes" id="UP001151760"/>
    </source>
</evidence>
<dbReference type="EMBL" id="BQNB010015589">
    <property type="protein sequence ID" value="GJT41780.1"/>
    <property type="molecule type" value="Genomic_DNA"/>
</dbReference>
<keyword evidence="2" id="KW-1185">Reference proteome</keyword>
<evidence type="ECO:0000313" key="1">
    <source>
        <dbReference type="EMBL" id="GJT41780.1"/>
    </source>
</evidence>
<dbReference type="Proteomes" id="UP001151760">
    <property type="component" value="Unassembled WGS sequence"/>
</dbReference>
<comment type="caution">
    <text evidence="1">The sequence shown here is derived from an EMBL/GenBank/DDBJ whole genome shotgun (WGS) entry which is preliminary data.</text>
</comment>
<reference evidence="1" key="1">
    <citation type="journal article" date="2022" name="Int. J. Mol. Sci.">
        <title>Draft Genome of Tanacetum Coccineum: Genomic Comparison of Closely Related Tanacetum-Family Plants.</title>
        <authorList>
            <person name="Yamashiro T."/>
            <person name="Shiraishi A."/>
            <person name="Nakayama K."/>
            <person name="Satake H."/>
        </authorList>
    </citation>
    <scope>NUCLEOTIDE SEQUENCE</scope>
</reference>
<protein>
    <submittedName>
        <fullName evidence="1">Uncharacterized protein</fullName>
    </submittedName>
</protein>
<organism evidence="1 2">
    <name type="scientific">Tanacetum coccineum</name>
    <dbReference type="NCBI Taxonomy" id="301880"/>
    <lineage>
        <taxon>Eukaryota</taxon>
        <taxon>Viridiplantae</taxon>
        <taxon>Streptophyta</taxon>
        <taxon>Embryophyta</taxon>
        <taxon>Tracheophyta</taxon>
        <taxon>Spermatophyta</taxon>
        <taxon>Magnoliopsida</taxon>
        <taxon>eudicotyledons</taxon>
        <taxon>Gunneridae</taxon>
        <taxon>Pentapetalae</taxon>
        <taxon>asterids</taxon>
        <taxon>campanulids</taxon>
        <taxon>Asterales</taxon>
        <taxon>Asteraceae</taxon>
        <taxon>Asteroideae</taxon>
        <taxon>Anthemideae</taxon>
        <taxon>Anthemidinae</taxon>
        <taxon>Tanacetum</taxon>
    </lineage>
</organism>
<name>A0ABQ5DRI1_9ASTR</name>